<dbReference type="Pfam" id="PF12770">
    <property type="entry name" value="CHAT"/>
    <property type="match status" value="1"/>
</dbReference>
<evidence type="ECO:0000313" key="3">
    <source>
        <dbReference type="EMBL" id="KAF6759101.1"/>
    </source>
</evidence>
<feature type="domain" description="GPI inositol-deacylase winged helix" evidence="2">
    <location>
        <begin position="114"/>
        <end position="187"/>
    </location>
</feature>
<keyword evidence="4" id="KW-1185">Reference proteome</keyword>
<reference evidence="3 4" key="1">
    <citation type="submission" date="2020-07" db="EMBL/GenBank/DDBJ databases">
        <title>Comparative genomics of pyrophilous fungi reveals a link between fire events and developmental genes.</title>
        <authorList>
            <consortium name="DOE Joint Genome Institute"/>
            <person name="Steindorff A.S."/>
            <person name="Carver A."/>
            <person name="Calhoun S."/>
            <person name="Stillman K."/>
            <person name="Liu H."/>
            <person name="Lipzen A."/>
            <person name="Pangilinan J."/>
            <person name="Labutti K."/>
            <person name="Bruns T.D."/>
            <person name="Grigoriev I.V."/>
        </authorList>
    </citation>
    <scope>NUCLEOTIDE SEQUENCE [LARGE SCALE GENOMIC DNA]</scope>
    <source>
        <strain evidence="3 4">CBS 144469</strain>
    </source>
</reference>
<proteinExistence type="predicted"/>
<dbReference type="SUPFAM" id="SSF48452">
    <property type="entry name" value="TPR-like"/>
    <property type="match status" value="1"/>
</dbReference>
<organism evidence="3 4">
    <name type="scientific">Ephemerocybe angulata</name>
    <dbReference type="NCBI Taxonomy" id="980116"/>
    <lineage>
        <taxon>Eukaryota</taxon>
        <taxon>Fungi</taxon>
        <taxon>Dikarya</taxon>
        <taxon>Basidiomycota</taxon>
        <taxon>Agaricomycotina</taxon>
        <taxon>Agaricomycetes</taxon>
        <taxon>Agaricomycetidae</taxon>
        <taxon>Agaricales</taxon>
        <taxon>Agaricineae</taxon>
        <taxon>Psathyrellaceae</taxon>
        <taxon>Ephemerocybe</taxon>
    </lineage>
</organism>
<evidence type="ECO:0000259" key="1">
    <source>
        <dbReference type="Pfam" id="PF12770"/>
    </source>
</evidence>
<dbReference type="Proteomes" id="UP000521943">
    <property type="component" value="Unassembled WGS sequence"/>
</dbReference>
<dbReference type="PANTHER" id="PTHR10039">
    <property type="entry name" value="AMELOGENIN"/>
    <property type="match status" value="1"/>
</dbReference>
<evidence type="ECO:0008006" key="5">
    <source>
        <dbReference type="Google" id="ProtNLM"/>
    </source>
</evidence>
<dbReference type="EMBL" id="JACGCI010000016">
    <property type="protein sequence ID" value="KAF6759101.1"/>
    <property type="molecule type" value="Genomic_DNA"/>
</dbReference>
<evidence type="ECO:0000259" key="2">
    <source>
        <dbReference type="Pfam" id="PF22939"/>
    </source>
</evidence>
<gene>
    <name evidence="3" type="ORF">DFP72DRAFT_148681</name>
</gene>
<comment type="caution">
    <text evidence="3">The sequence shown here is derived from an EMBL/GenBank/DDBJ whole genome shotgun (WGS) entry which is preliminary data.</text>
</comment>
<dbReference type="OrthoDB" id="9991317at2759"/>
<dbReference type="InterPro" id="IPR011990">
    <property type="entry name" value="TPR-like_helical_dom_sf"/>
</dbReference>
<dbReference type="SUPFAM" id="SSF81901">
    <property type="entry name" value="HCP-like"/>
    <property type="match status" value="1"/>
</dbReference>
<dbReference type="InterPro" id="IPR024983">
    <property type="entry name" value="CHAT_dom"/>
</dbReference>
<name>A0A8H6I5E7_9AGAR</name>
<evidence type="ECO:0000313" key="4">
    <source>
        <dbReference type="Proteomes" id="UP000521943"/>
    </source>
</evidence>
<protein>
    <recommendedName>
        <fullName evidence="5">CHAT domain-containing protein</fullName>
    </recommendedName>
</protein>
<dbReference type="Pfam" id="PF22939">
    <property type="entry name" value="WHD_GPIID"/>
    <property type="match status" value="1"/>
</dbReference>
<dbReference type="Gene3D" id="1.25.40.10">
    <property type="entry name" value="Tetratricopeptide repeat domain"/>
    <property type="match status" value="4"/>
</dbReference>
<dbReference type="InterPro" id="IPR054471">
    <property type="entry name" value="GPIID_WHD"/>
</dbReference>
<accession>A0A8H6I5E7</accession>
<sequence length="1346" mass="149603">MGLFSTNHLPNALHVTIKAQSEDIEAFVEGMVKKTSTLQTTLKGKPELILKLKTRIKDSSRGMFLVARLQMDAVCDCRTVNALFKKLDDIPFGLDGMYRVTLQRIVSRGEEDVHIASRVFVWLLHAFEPLSPGELQEALAVSLNDRTFDPGDIMDINVILSACCGLVEVTNKVVRFIHYTTQEFMNSLSFDEFPRPLSSSLAITCFVYLTSHLNLLKTSETSTEPESFRFAPYAYKYMVKHAQESDGNGNHDSLSLSLPEDHPHLPSLFANLGRSFRRRFEQTGDLLDIDEAISVQRRATRIALEDRGDLRAQLGSLGDTLLQRYEQTRALPDVEEAIETYRKMRQLTPDDQPDLTTLSNLGLSFVRRFERTENPSDIAEAISLQAKVLYLTPNDHPDLPSRLTALGSSLLSRYELTRELSDLEESISAHQRAVYIVPHTHPSLPAFLSELGVSYARRFEHTEELSDVAEAISAQMKAVDLTPSGHADLTARLTVLGISFVLRFERTGELSDIVEAIAIHQRAIDLTPQGHPHLQSRLNNLGKALIRRFERTGVLSDFTEAMRVQQRAVELAAEGHPDLPALLNNLGGTFMGRFARSGDPADLTEAVIIHRRAVHLTPNGHPDLPSRLTTLGSSLLSRYELTGELSDLYESISAHQRAVELTPQDHRYLPSFLSDLGVSYARRFERTGELSDVADAISAQMKAVDLTPSGHVDLPARLTVLGTSFVLRFERTGDLSDIADAISIHQRALEITPWGHPHCESRLNNLGKALIRRFERTGAISDIAEALTLQQKAVDLLNIECHPALLDNLGDWTQPLHQRYPDSAFDAALSLVAIIAGLEQTGQSHSNQLKDISALVDNATSLAFSHGRPDKALEWLEQGRCLAWSQLNHLRTPLDDLRSHDAELAERIEDISKQLQWTHTTSLSERISLEEEPRAHMDLTKKWDDLLHRSKAFPGFENFLEPPSCAGLLQHLPDSGPIVAVNVHETRCDAIALLAGADEPIHIPLPNFTLVKANMHWSNLKETLRFFVHQDVRARRRESEKHTGQDALHGILLGLWEDVVKPILQVLGFSSRAISSKKALPRIWWCPTGVMSFLPIHAAGNYKAPNAESVLDYVVSSYTPTVTVLTDRVRNGRPLDMTVSGLFLTSQPIVPGASPMPGTTQVDSVFCVAQENGATVPKSEAATLTIDGCLKIMEDCSSIEIACRAAQNAPDSFNTRSLFHNSPLDLATVTQKDPKNVNLAFLSPRQTSGGEEQLSGETVHLASRMLAAGYRQVVATMWSIDERPAYEVANDFYHYLWSHGESGSDGCCDGSHSAYALHHAIQQLKLRLDDSEQSLLTWVPYAHFGY</sequence>
<feature type="domain" description="CHAT" evidence="1">
    <location>
        <begin position="1055"/>
        <end position="1345"/>
    </location>
</feature>